<sequence>MYIFYQHSIVALPCSASWCKLGMHSFLNFDSAKLPLLHQDLAALRIQQALAEFRILHQDLPEFRIHQDFAGF</sequence>
<evidence type="ECO:0000313" key="1">
    <source>
        <dbReference type="EMBL" id="OCT86108.1"/>
    </source>
</evidence>
<name>A0A974D5P7_XENLA</name>
<accession>A0A974D5P7</accession>
<evidence type="ECO:0000313" key="2">
    <source>
        <dbReference type="Proteomes" id="UP000694892"/>
    </source>
</evidence>
<dbReference type="AlphaFoldDB" id="A0A974D5P7"/>
<proteinExistence type="predicted"/>
<gene>
    <name evidence="1" type="ORF">XELAEV_18019802mg</name>
</gene>
<organism evidence="1 2">
    <name type="scientific">Xenopus laevis</name>
    <name type="common">African clawed frog</name>
    <dbReference type="NCBI Taxonomy" id="8355"/>
    <lineage>
        <taxon>Eukaryota</taxon>
        <taxon>Metazoa</taxon>
        <taxon>Chordata</taxon>
        <taxon>Craniata</taxon>
        <taxon>Vertebrata</taxon>
        <taxon>Euteleostomi</taxon>
        <taxon>Amphibia</taxon>
        <taxon>Batrachia</taxon>
        <taxon>Anura</taxon>
        <taxon>Pipoidea</taxon>
        <taxon>Pipidae</taxon>
        <taxon>Xenopodinae</taxon>
        <taxon>Xenopus</taxon>
        <taxon>Xenopus</taxon>
    </lineage>
</organism>
<reference evidence="2" key="1">
    <citation type="journal article" date="2016" name="Nature">
        <title>Genome evolution in the allotetraploid frog Xenopus laevis.</title>
        <authorList>
            <person name="Session A.M."/>
            <person name="Uno Y."/>
            <person name="Kwon T."/>
            <person name="Chapman J.A."/>
            <person name="Toyoda A."/>
            <person name="Takahashi S."/>
            <person name="Fukui A."/>
            <person name="Hikosaka A."/>
            <person name="Suzuki A."/>
            <person name="Kondo M."/>
            <person name="van Heeringen S.J."/>
            <person name="Quigley I."/>
            <person name="Heinz S."/>
            <person name="Ogino H."/>
            <person name="Ochi H."/>
            <person name="Hellsten U."/>
            <person name="Lyons J.B."/>
            <person name="Simakov O."/>
            <person name="Putnam N."/>
            <person name="Stites J."/>
            <person name="Kuroki Y."/>
            <person name="Tanaka T."/>
            <person name="Michiue T."/>
            <person name="Watanabe M."/>
            <person name="Bogdanovic O."/>
            <person name="Lister R."/>
            <person name="Georgiou G."/>
            <person name="Paranjpe S.S."/>
            <person name="van Kruijsbergen I."/>
            <person name="Shu S."/>
            <person name="Carlson J."/>
            <person name="Kinoshita T."/>
            <person name="Ohta Y."/>
            <person name="Mawaribuchi S."/>
            <person name="Jenkins J."/>
            <person name="Grimwood J."/>
            <person name="Schmutz J."/>
            <person name="Mitros T."/>
            <person name="Mozaffari S.V."/>
            <person name="Suzuki Y."/>
            <person name="Haramoto Y."/>
            <person name="Yamamoto T.S."/>
            <person name="Takagi C."/>
            <person name="Heald R."/>
            <person name="Miller K."/>
            <person name="Haudenschild C."/>
            <person name="Kitzman J."/>
            <person name="Nakayama T."/>
            <person name="Izutsu Y."/>
            <person name="Robert J."/>
            <person name="Fortriede J."/>
            <person name="Burns K."/>
            <person name="Lotay V."/>
            <person name="Karimi K."/>
            <person name="Yasuoka Y."/>
            <person name="Dichmann D.S."/>
            <person name="Flajnik M.F."/>
            <person name="Houston D.W."/>
            <person name="Shendure J."/>
            <person name="DuPasquier L."/>
            <person name="Vize P.D."/>
            <person name="Zorn A.M."/>
            <person name="Ito M."/>
            <person name="Marcotte E.M."/>
            <person name="Wallingford J.B."/>
            <person name="Ito Y."/>
            <person name="Asashima M."/>
            <person name="Ueno N."/>
            <person name="Matsuda Y."/>
            <person name="Veenstra G.J."/>
            <person name="Fujiyama A."/>
            <person name="Harland R.M."/>
            <person name="Taira M."/>
            <person name="Rokhsar D.S."/>
        </authorList>
    </citation>
    <scope>NUCLEOTIDE SEQUENCE [LARGE SCALE GENOMIC DNA]</scope>
    <source>
        <strain evidence="2">J</strain>
    </source>
</reference>
<protein>
    <submittedName>
        <fullName evidence="1">Uncharacterized protein</fullName>
    </submittedName>
</protein>
<dbReference type="EMBL" id="CM004471">
    <property type="protein sequence ID" value="OCT86108.1"/>
    <property type="molecule type" value="Genomic_DNA"/>
</dbReference>
<dbReference type="Proteomes" id="UP000694892">
    <property type="component" value="Chromosome 3S"/>
</dbReference>